<dbReference type="AlphaFoldDB" id="F5Y7E5"/>
<dbReference type="KEGG" id="taz:TREAZ_3487"/>
<reference evidence="2 3" key="2">
    <citation type="journal article" date="2011" name="ISME J.">
        <title>RNA-seq reveals cooperative metabolic interactions between two termite-gut spirochete species in co-culture.</title>
        <authorList>
            <person name="Rosenthal A.Z."/>
            <person name="Matson E.G."/>
            <person name="Eldar A."/>
            <person name="Leadbetter J.R."/>
        </authorList>
    </citation>
    <scope>NUCLEOTIDE SEQUENCE [LARGE SCALE GENOMIC DNA]</scope>
    <source>
        <strain evidence="3">ATCC BAA-888 / DSM 13862 / ZAS-9</strain>
    </source>
</reference>
<dbReference type="HOGENOM" id="CLU_1991669_0_0_12"/>
<sequence length="125" mass="13801">MREKILCLVAYLFSIPGIVIARIWGSKSKLCLHHARHSLELFFFIAFLFVAWYIVSYALMFIPYGGFPIAVALFGIVIAGILFSLALCVIGIVGAFTRKPVVFPFVSSFVGPLEPLFKLIGLSEG</sequence>
<evidence type="ECO:0000256" key="1">
    <source>
        <dbReference type="SAM" id="Phobius"/>
    </source>
</evidence>
<reference evidence="3" key="1">
    <citation type="submission" date="2009-12" db="EMBL/GenBank/DDBJ databases">
        <title>Complete sequence of Treponema azotonutricium strain ZAS-9.</title>
        <authorList>
            <person name="Tetu S.G."/>
            <person name="Matson E."/>
            <person name="Ren Q."/>
            <person name="Seshadri R."/>
            <person name="Elbourne L."/>
            <person name="Hassan K.A."/>
            <person name="Durkin A."/>
            <person name="Radune D."/>
            <person name="Mohamoud Y."/>
            <person name="Shay R."/>
            <person name="Jin S."/>
            <person name="Zhang X."/>
            <person name="Lucey K."/>
            <person name="Ballor N.R."/>
            <person name="Ottesen E."/>
            <person name="Rosenthal R."/>
            <person name="Allen A."/>
            <person name="Leadbetter J.R."/>
            <person name="Paulsen I.T."/>
        </authorList>
    </citation>
    <scope>NUCLEOTIDE SEQUENCE [LARGE SCALE GENOMIC DNA]</scope>
    <source>
        <strain evidence="3">ATCC BAA-888 / DSM 13862 / ZAS-9</strain>
    </source>
</reference>
<dbReference type="STRING" id="545695.TREAZ_3487"/>
<dbReference type="EMBL" id="CP001841">
    <property type="protein sequence ID" value="AEF80602.1"/>
    <property type="molecule type" value="Genomic_DNA"/>
</dbReference>
<accession>F5Y7E5</accession>
<evidence type="ECO:0000313" key="3">
    <source>
        <dbReference type="Proteomes" id="UP000009222"/>
    </source>
</evidence>
<keyword evidence="3" id="KW-1185">Reference proteome</keyword>
<feature type="transmembrane region" description="Helical" evidence="1">
    <location>
        <begin position="69"/>
        <end position="96"/>
    </location>
</feature>
<dbReference type="RefSeq" id="WP_015712088.1">
    <property type="nucleotide sequence ID" value="NC_015577.1"/>
</dbReference>
<keyword evidence="1" id="KW-0472">Membrane</keyword>
<keyword evidence="1" id="KW-1133">Transmembrane helix</keyword>
<protein>
    <submittedName>
        <fullName evidence="2">Uncharacterized protein</fullName>
    </submittedName>
</protein>
<dbReference type="Proteomes" id="UP000009222">
    <property type="component" value="Chromosome"/>
</dbReference>
<organism evidence="2 3">
    <name type="scientific">Leadbettera azotonutricia (strain ATCC BAA-888 / DSM 13862 / ZAS-9)</name>
    <name type="common">Treponema azotonutricium</name>
    <dbReference type="NCBI Taxonomy" id="545695"/>
    <lineage>
        <taxon>Bacteria</taxon>
        <taxon>Pseudomonadati</taxon>
        <taxon>Spirochaetota</taxon>
        <taxon>Spirochaetia</taxon>
        <taxon>Spirochaetales</taxon>
        <taxon>Breznakiellaceae</taxon>
        <taxon>Leadbettera</taxon>
    </lineage>
</organism>
<feature type="transmembrane region" description="Helical" evidence="1">
    <location>
        <begin position="41"/>
        <end position="62"/>
    </location>
</feature>
<dbReference type="InParanoid" id="F5Y7E5"/>
<gene>
    <name evidence="2" type="ordered locus">TREAZ_3487</name>
</gene>
<name>F5Y7E5_LEAAZ</name>
<proteinExistence type="predicted"/>
<evidence type="ECO:0000313" key="2">
    <source>
        <dbReference type="EMBL" id="AEF80602.1"/>
    </source>
</evidence>
<keyword evidence="1" id="KW-0812">Transmembrane</keyword>